<comment type="caution">
    <text evidence="2">The sequence shown here is derived from an EMBL/GenBank/DDBJ whole genome shotgun (WGS) entry which is preliminary data.</text>
</comment>
<evidence type="ECO:0000256" key="1">
    <source>
        <dbReference type="SAM" id="MobiDB-lite"/>
    </source>
</evidence>
<feature type="region of interest" description="Disordered" evidence="1">
    <location>
        <begin position="36"/>
        <end position="98"/>
    </location>
</feature>
<sequence>MCVEATTIYKHYSSDENTSPMDLTTSQLTMTELSDIQRHGLSDLEKRGRARGSSRSRKPPRAAAKSSKSGIKKPSRQRKLRSSVSQLPKISMPSGSGSVGTIVGAALIGSLVDRAVGKVTNSRLFGGSRHKDQSEQAKQPAEKEPVSTQPTQTVYVTMAQTSTTASSTSAEPVTVYVSAPTMSAATQTTEPIILTDVQNVEPDALLASQNAAPIIKNEAGDDSTQQTIMVNQNEVTSVTVTPNTK</sequence>
<feature type="compositionally biased region" description="Polar residues" evidence="1">
    <location>
        <begin position="82"/>
        <end position="96"/>
    </location>
</feature>
<keyword evidence="3" id="KW-1185">Reference proteome</keyword>
<proteinExistence type="predicted"/>
<dbReference type="Proteomes" id="UP001648503">
    <property type="component" value="Unassembled WGS sequence"/>
</dbReference>
<reference evidence="2 3" key="1">
    <citation type="submission" date="2021-02" db="EMBL/GenBank/DDBJ databases">
        <title>Variation within the Batrachochytrium salamandrivorans European outbreak.</title>
        <authorList>
            <person name="Kelly M."/>
            <person name="Pasmans F."/>
            <person name="Shea T.P."/>
            <person name="Munoz J.F."/>
            <person name="Carranza S."/>
            <person name="Cuomo C.A."/>
            <person name="Martel A."/>
        </authorList>
    </citation>
    <scope>NUCLEOTIDE SEQUENCE [LARGE SCALE GENOMIC DNA]</scope>
    <source>
        <strain evidence="2 3">AMFP18/2</strain>
    </source>
</reference>
<feature type="compositionally biased region" description="Basic residues" evidence="1">
    <location>
        <begin position="70"/>
        <end position="81"/>
    </location>
</feature>
<gene>
    <name evidence="2" type="ORF">BASA50_010275</name>
</gene>
<name>A0ABQ8EZ09_9FUNG</name>
<feature type="compositionally biased region" description="Basic and acidic residues" evidence="1">
    <location>
        <begin position="36"/>
        <end position="47"/>
    </location>
</feature>
<feature type="compositionally biased region" description="Basic and acidic residues" evidence="1">
    <location>
        <begin position="129"/>
        <end position="145"/>
    </location>
</feature>
<dbReference type="EMBL" id="JAFCIX010000475">
    <property type="protein sequence ID" value="KAH6589109.1"/>
    <property type="molecule type" value="Genomic_DNA"/>
</dbReference>
<protein>
    <submittedName>
        <fullName evidence="2">Uncharacterized protein</fullName>
    </submittedName>
</protein>
<evidence type="ECO:0000313" key="2">
    <source>
        <dbReference type="EMBL" id="KAH6589109.1"/>
    </source>
</evidence>
<organism evidence="2 3">
    <name type="scientific">Batrachochytrium salamandrivorans</name>
    <dbReference type="NCBI Taxonomy" id="1357716"/>
    <lineage>
        <taxon>Eukaryota</taxon>
        <taxon>Fungi</taxon>
        <taxon>Fungi incertae sedis</taxon>
        <taxon>Chytridiomycota</taxon>
        <taxon>Chytridiomycota incertae sedis</taxon>
        <taxon>Chytridiomycetes</taxon>
        <taxon>Rhizophydiales</taxon>
        <taxon>Rhizophydiales incertae sedis</taxon>
        <taxon>Batrachochytrium</taxon>
    </lineage>
</organism>
<feature type="compositionally biased region" description="Basic residues" evidence="1">
    <location>
        <begin position="48"/>
        <end position="60"/>
    </location>
</feature>
<feature type="region of interest" description="Disordered" evidence="1">
    <location>
        <begin position="123"/>
        <end position="149"/>
    </location>
</feature>
<evidence type="ECO:0000313" key="3">
    <source>
        <dbReference type="Proteomes" id="UP001648503"/>
    </source>
</evidence>
<accession>A0ABQ8EZ09</accession>